<dbReference type="PANTHER" id="PTHR39550">
    <property type="entry name" value="SLL0658 PROTEIN"/>
    <property type="match status" value="1"/>
</dbReference>
<dbReference type="Proteomes" id="UP000460298">
    <property type="component" value="Unassembled WGS sequence"/>
</dbReference>
<evidence type="ECO:0000313" key="1">
    <source>
        <dbReference type="EMBL" id="KAB2932739.1"/>
    </source>
</evidence>
<proteinExistence type="predicted"/>
<evidence type="ECO:0000313" key="2">
    <source>
        <dbReference type="Proteomes" id="UP000460298"/>
    </source>
</evidence>
<dbReference type="InterPro" id="IPR021799">
    <property type="entry name" value="PIN-like_prokaryotic"/>
</dbReference>
<sequence>MDRTLIVNASPIICLAKANLADLLLAVSNEVIVPRAVMAEIMAGPPADAGRRWLESAHRIISVSIDSIHPEVSVLQLGSGETSVIQAGLIRRAGHPILLLDDYRARKAAASFGLQCCGTVGLLIKAKRQGNIATVHEPLQRLKDAGLYIHPGLIEEALKLSGES</sequence>
<dbReference type="EMBL" id="WBUI01000008">
    <property type="protein sequence ID" value="KAB2932739.1"/>
    <property type="molecule type" value="Genomic_DNA"/>
</dbReference>
<gene>
    <name evidence="1" type="ORF">F9K24_10195</name>
</gene>
<protein>
    <submittedName>
        <fullName evidence="1">DUF3368 domain-containing protein</fullName>
    </submittedName>
</protein>
<dbReference type="PANTHER" id="PTHR39550:SF1">
    <property type="entry name" value="SLL0658 PROTEIN"/>
    <property type="match status" value="1"/>
</dbReference>
<dbReference type="AlphaFoldDB" id="A0A833H1T6"/>
<reference evidence="1 2" key="1">
    <citation type="submission" date="2019-10" db="EMBL/GenBank/DDBJ databases">
        <title>Extracellular Electron Transfer in a Candidatus Methanoperedens spp. Enrichment Culture.</title>
        <authorList>
            <person name="Berger S."/>
            <person name="Rangel Shaw D."/>
            <person name="Berben T."/>
            <person name="In 'T Zandt M."/>
            <person name="Frank J."/>
            <person name="Reimann J."/>
            <person name="Jetten M.S.M."/>
            <person name="Welte C.U."/>
        </authorList>
    </citation>
    <scope>NUCLEOTIDE SEQUENCE [LARGE SCALE GENOMIC DNA]</scope>
    <source>
        <strain evidence="1">SB12</strain>
    </source>
</reference>
<organism evidence="1 2">
    <name type="scientific">Leptonema illini</name>
    <dbReference type="NCBI Taxonomy" id="183"/>
    <lineage>
        <taxon>Bacteria</taxon>
        <taxon>Pseudomonadati</taxon>
        <taxon>Spirochaetota</taxon>
        <taxon>Spirochaetia</taxon>
        <taxon>Leptospirales</taxon>
        <taxon>Leptospiraceae</taxon>
        <taxon>Leptonema</taxon>
    </lineage>
</organism>
<dbReference type="Pfam" id="PF11848">
    <property type="entry name" value="DUF3368"/>
    <property type="match status" value="1"/>
</dbReference>
<comment type="caution">
    <text evidence="1">The sequence shown here is derived from an EMBL/GenBank/DDBJ whole genome shotgun (WGS) entry which is preliminary data.</text>
</comment>
<name>A0A833H1T6_9LEPT</name>
<accession>A0A833H1T6</accession>